<protein>
    <submittedName>
        <fullName evidence="4">GNAT family N-acetyltransferase</fullName>
    </submittedName>
</protein>
<gene>
    <name evidence="4" type="ORF">JI744_01395</name>
</gene>
<dbReference type="PANTHER" id="PTHR43877">
    <property type="entry name" value="AMINOALKYLPHOSPHONATE N-ACETYLTRANSFERASE-RELATED-RELATED"/>
    <property type="match status" value="1"/>
</dbReference>
<evidence type="ECO:0000256" key="2">
    <source>
        <dbReference type="ARBA" id="ARBA00023315"/>
    </source>
</evidence>
<dbReference type="Proteomes" id="UP000619033">
    <property type="component" value="Unassembled WGS sequence"/>
</dbReference>
<sequence length="151" mass="16557">MIAEITPALPGDAPALARILGDWVRETGWMRVLHSRDEDLAHLRRRIALGGVRIVHLKGRPAGFIDRAGAEILSLYITPHARRQGLGSALLAEAKEAAPRLTLWTFQANTPARTFWAAQGFVEAESTSGQNDVDRNDEGLPDIRLTWNGTA</sequence>
<evidence type="ECO:0000313" key="5">
    <source>
        <dbReference type="Proteomes" id="UP000619033"/>
    </source>
</evidence>
<reference evidence="4" key="1">
    <citation type="submission" date="2021-01" db="EMBL/GenBank/DDBJ databases">
        <title>Genome seq and assembly of Tabrizicola sp. KVB23.</title>
        <authorList>
            <person name="Chhetri G."/>
        </authorList>
    </citation>
    <scope>NUCLEOTIDE SEQUENCE</scope>
    <source>
        <strain evidence="4">KVB23</strain>
    </source>
</reference>
<organism evidence="4 5">
    <name type="scientific">Fuscibacter oryzae</name>
    <dbReference type="NCBI Taxonomy" id="2803939"/>
    <lineage>
        <taxon>Bacteria</taxon>
        <taxon>Pseudomonadati</taxon>
        <taxon>Pseudomonadota</taxon>
        <taxon>Alphaproteobacteria</taxon>
        <taxon>Rhodobacterales</taxon>
        <taxon>Paracoccaceae</taxon>
        <taxon>Fuscibacter</taxon>
    </lineage>
</organism>
<dbReference type="Pfam" id="PF00583">
    <property type="entry name" value="Acetyltransf_1"/>
    <property type="match status" value="1"/>
</dbReference>
<keyword evidence="1" id="KW-0808">Transferase</keyword>
<proteinExistence type="predicted"/>
<accession>A0A8J7MN63</accession>
<dbReference type="InterPro" id="IPR000182">
    <property type="entry name" value="GNAT_dom"/>
</dbReference>
<evidence type="ECO:0000259" key="3">
    <source>
        <dbReference type="PROSITE" id="PS51186"/>
    </source>
</evidence>
<evidence type="ECO:0000313" key="4">
    <source>
        <dbReference type="EMBL" id="MBL4926748.1"/>
    </source>
</evidence>
<dbReference type="PANTHER" id="PTHR43877:SF2">
    <property type="entry name" value="AMINOALKYLPHOSPHONATE N-ACETYLTRANSFERASE-RELATED"/>
    <property type="match status" value="1"/>
</dbReference>
<evidence type="ECO:0000256" key="1">
    <source>
        <dbReference type="ARBA" id="ARBA00022679"/>
    </source>
</evidence>
<dbReference type="EMBL" id="JAESVP010000001">
    <property type="protein sequence ID" value="MBL4926748.1"/>
    <property type="molecule type" value="Genomic_DNA"/>
</dbReference>
<keyword evidence="2" id="KW-0012">Acyltransferase</keyword>
<dbReference type="SUPFAM" id="SSF55729">
    <property type="entry name" value="Acyl-CoA N-acyltransferases (Nat)"/>
    <property type="match status" value="1"/>
</dbReference>
<dbReference type="InterPro" id="IPR050832">
    <property type="entry name" value="Bact_Acetyltransf"/>
</dbReference>
<dbReference type="PROSITE" id="PS51186">
    <property type="entry name" value="GNAT"/>
    <property type="match status" value="1"/>
</dbReference>
<keyword evidence="5" id="KW-1185">Reference proteome</keyword>
<dbReference type="GO" id="GO:0016747">
    <property type="term" value="F:acyltransferase activity, transferring groups other than amino-acyl groups"/>
    <property type="evidence" value="ECO:0007669"/>
    <property type="project" value="InterPro"/>
</dbReference>
<dbReference type="InterPro" id="IPR016181">
    <property type="entry name" value="Acyl_CoA_acyltransferase"/>
</dbReference>
<comment type="caution">
    <text evidence="4">The sequence shown here is derived from an EMBL/GenBank/DDBJ whole genome shotgun (WGS) entry which is preliminary data.</text>
</comment>
<feature type="domain" description="N-acetyltransferase" evidence="3">
    <location>
        <begin position="3"/>
        <end position="150"/>
    </location>
</feature>
<dbReference type="Gene3D" id="3.40.630.30">
    <property type="match status" value="1"/>
</dbReference>
<name>A0A8J7MN63_9RHOB</name>
<dbReference type="AlphaFoldDB" id="A0A8J7MN63"/>